<proteinExistence type="predicted"/>
<sequence>MRQRWGSSFPRSPSGVFPPRCPAPESDRRQPWAAGREGVGPARSLSGGRCGQRGRRERSGAGLRASRGPGMPLRATSAGTHSIPGARSRASQSSPGRRLSTRGARASRPAPVPPEPPSLPQDPRRLARRETSRGDPRPRAPLTHSPARAGAAILARTAGPLPGSPPPPPPPPPRPVSGNVTVTSTIGSSTRPRPSGILGAGSAGPAPSRAPRLRTRPPRALGASRDCCCPLQEVAIGAVERPRLAWICPMLGDVHGLCCKRYEDAGADMQWRDRRDFVPLVAEPSLSRVEEVSSVL</sequence>
<feature type="compositionally biased region" description="Basic and acidic residues" evidence="1">
    <location>
        <begin position="122"/>
        <end position="138"/>
    </location>
</feature>
<name>A0AAX6SYY5_HETGA</name>
<evidence type="ECO:0000256" key="1">
    <source>
        <dbReference type="SAM" id="MobiDB-lite"/>
    </source>
</evidence>
<feature type="compositionally biased region" description="Low complexity" evidence="1">
    <location>
        <begin position="147"/>
        <end position="161"/>
    </location>
</feature>
<reference evidence="3" key="1">
    <citation type="submission" date="2025-08" db="UniProtKB">
        <authorList>
            <consortium name="RefSeq"/>
        </authorList>
    </citation>
    <scope>IDENTIFICATION</scope>
</reference>
<dbReference type="Proteomes" id="UP000694906">
    <property type="component" value="Unplaced"/>
</dbReference>
<dbReference type="GeneID" id="110349110"/>
<organism evidence="2 3">
    <name type="scientific">Heterocephalus glaber</name>
    <name type="common">Naked mole rat</name>
    <dbReference type="NCBI Taxonomy" id="10181"/>
    <lineage>
        <taxon>Eukaryota</taxon>
        <taxon>Metazoa</taxon>
        <taxon>Chordata</taxon>
        <taxon>Craniata</taxon>
        <taxon>Vertebrata</taxon>
        <taxon>Euteleostomi</taxon>
        <taxon>Mammalia</taxon>
        <taxon>Eutheria</taxon>
        <taxon>Euarchontoglires</taxon>
        <taxon>Glires</taxon>
        <taxon>Rodentia</taxon>
        <taxon>Hystricomorpha</taxon>
        <taxon>Bathyergidae</taxon>
        <taxon>Heterocephalus</taxon>
    </lineage>
</organism>
<dbReference type="RefSeq" id="XP_021113973.1">
    <property type="nucleotide sequence ID" value="XM_021258314.1"/>
</dbReference>
<feature type="compositionally biased region" description="Pro residues" evidence="1">
    <location>
        <begin position="162"/>
        <end position="175"/>
    </location>
</feature>
<evidence type="ECO:0000313" key="2">
    <source>
        <dbReference type="Proteomes" id="UP000694906"/>
    </source>
</evidence>
<protein>
    <submittedName>
        <fullName evidence="3">Uncharacterized protein LOC110349110</fullName>
    </submittedName>
</protein>
<evidence type="ECO:0000313" key="3">
    <source>
        <dbReference type="RefSeq" id="XP_021113973.1"/>
    </source>
</evidence>
<gene>
    <name evidence="3" type="primary">LOC110349110</name>
</gene>
<feature type="compositionally biased region" description="Polar residues" evidence="1">
    <location>
        <begin position="1"/>
        <end position="11"/>
    </location>
</feature>
<dbReference type="AlphaFoldDB" id="A0AAX6SYY5"/>
<feature type="compositionally biased region" description="Polar residues" evidence="1">
    <location>
        <begin position="178"/>
        <end position="192"/>
    </location>
</feature>
<keyword evidence="2" id="KW-1185">Reference proteome</keyword>
<feature type="compositionally biased region" description="Pro residues" evidence="1">
    <location>
        <begin position="110"/>
        <end position="120"/>
    </location>
</feature>
<feature type="region of interest" description="Disordered" evidence="1">
    <location>
        <begin position="1"/>
        <end position="219"/>
    </location>
</feature>
<accession>A0AAX6SYY5</accession>